<dbReference type="AlphaFoldDB" id="A0A951PVM0"/>
<feature type="repeat" description="TPR" evidence="1">
    <location>
        <begin position="427"/>
        <end position="460"/>
    </location>
</feature>
<dbReference type="SUPFAM" id="SSF52540">
    <property type="entry name" value="P-loop containing nucleoside triphosphate hydrolases"/>
    <property type="match status" value="1"/>
</dbReference>
<sequence length="655" mass="74727">MVSSTDWEDNPYIIGRPIYEPELFFGREDLFNFVQDNLNKRAQVILLHGQRRIGKSSVLSQIPHFIKLEEFLFVPLSLEGKSQKPLSEVLHDLARDIIDYLELSEIQVFLPSKTELEEDAQIFFNHFLPQIYQAIDGKNLVLLLDEFDVLGDSNQDSAVSHFFPCLQSIVYWHRELFIIPVVGRQLDDMPNLLSLFRQAPHREIGLLDRHSAEQLITKPAEKVLKYEPDAIDAILELSAGHPYFTQVICFALFSQAREEQNWQMTRKDVENIVDEAIEIGEAGLAWFRDGLPLPERVVFSAVAEAQQQKISVIKGEPLTRLVQYGVALTEAFHIAEEQLLEWGFLKQLGVSKIPELAYLNSYKLTVELVRRWLVKRYPLRREIWELEKLDEQANRIYQQAIQLYQNSDLQNSLKLYEQVLQANPNHFDALFRLAEVCIDIKDFDLAVELYARAYKVDPIRNKEGFIQALLSYGQELMEQRRFDAAKEQFRQALVLQPDNSAIQAALVAAQQQRKIFRNGERVVVTRGNYIEKLSDSIITEATIIDANHLVSSSIAQLQDLDSPEASELANLLKKLQTEIEADQQLEPEDKAEALEQVMALAEAGKSSEGGRIRRLARTAFKILIGTLASLPSSANLVKTGNQLLPAISRLLGLNL</sequence>
<dbReference type="Pfam" id="PF13181">
    <property type="entry name" value="TPR_8"/>
    <property type="match status" value="1"/>
</dbReference>
<dbReference type="EMBL" id="JAHHHN010000002">
    <property type="protein sequence ID" value="MBW4560647.1"/>
    <property type="molecule type" value="Genomic_DNA"/>
</dbReference>
<dbReference type="PROSITE" id="PS50005">
    <property type="entry name" value="TPR"/>
    <property type="match status" value="3"/>
</dbReference>
<dbReference type="PANTHER" id="PTHR34301">
    <property type="entry name" value="DNA-BINDING PROTEIN-RELATED"/>
    <property type="match status" value="1"/>
</dbReference>
<dbReference type="SUPFAM" id="SSF48452">
    <property type="entry name" value="TPR-like"/>
    <property type="match status" value="1"/>
</dbReference>
<protein>
    <submittedName>
        <fullName evidence="3">Tetratricopeptide repeat protein</fullName>
    </submittedName>
</protein>
<evidence type="ECO:0000259" key="2">
    <source>
        <dbReference type="Pfam" id="PF20703"/>
    </source>
</evidence>
<dbReference type="InterPro" id="IPR049052">
    <property type="entry name" value="nSTAND1"/>
</dbReference>
<proteinExistence type="predicted"/>
<accession>A0A951PVM0</accession>
<organism evidence="3 4">
    <name type="scientific">Mojavia pulchra JT2-VF2</name>
    <dbReference type="NCBI Taxonomy" id="287848"/>
    <lineage>
        <taxon>Bacteria</taxon>
        <taxon>Bacillati</taxon>
        <taxon>Cyanobacteriota</taxon>
        <taxon>Cyanophyceae</taxon>
        <taxon>Nostocales</taxon>
        <taxon>Nostocaceae</taxon>
    </lineage>
</organism>
<evidence type="ECO:0000313" key="4">
    <source>
        <dbReference type="Proteomes" id="UP000715781"/>
    </source>
</evidence>
<feature type="domain" description="Novel STAND NTPase 1" evidence="2">
    <location>
        <begin position="22"/>
        <end position="252"/>
    </location>
</feature>
<dbReference type="Proteomes" id="UP000715781">
    <property type="component" value="Unassembled WGS sequence"/>
</dbReference>
<dbReference type="Gene3D" id="3.40.50.300">
    <property type="entry name" value="P-loop containing nucleotide triphosphate hydrolases"/>
    <property type="match status" value="1"/>
</dbReference>
<name>A0A951PVM0_9NOST</name>
<dbReference type="InterPro" id="IPR019734">
    <property type="entry name" value="TPR_rpt"/>
</dbReference>
<feature type="repeat" description="TPR" evidence="1">
    <location>
        <begin position="393"/>
        <end position="426"/>
    </location>
</feature>
<evidence type="ECO:0000313" key="3">
    <source>
        <dbReference type="EMBL" id="MBW4560647.1"/>
    </source>
</evidence>
<gene>
    <name evidence="3" type="ORF">KME32_05715</name>
</gene>
<dbReference type="Pfam" id="PF13432">
    <property type="entry name" value="TPR_16"/>
    <property type="match status" value="1"/>
</dbReference>
<comment type="caution">
    <text evidence="3">The sequence shown here is derived from an EMBL/GenBank/DDBJ whole genome shotgun (WGS) entry which is preliminary data.</text>
</comment>
<dbReference type="PANTHER" id="PTHR34301:SF8">
    <property type="entry name" value="ATPASE DOMAIN-CONTAINING PROTEIN"/>
    <property type="match status" value="1"/>
</dbReference>
<evidence type="ECO:0000256" key="1">
    <source>
        <dbReference type="PROSITE-ProRule" id="PRU00339"/>
    </source>
</evidence>
<dbReference type="InterPro" id="IPR027417">
    <property type="entry name" value="P-loop_NTPase"/>
</dbReference>
<dbReference type="Gene3D" id="1.25.40.10">
    <property type="entry name" value="Tetratricopeptide repeat domain"/>
    <property type="match status" value="1"/>
</dbReference>
<keyword evidence="1" id="KW-0802">TPR repeat</keyword>
<dbReference type="SMART" id="SM00028">
    <property type="entry name" value="TPR"/>
    <property type="match status" value="3"/>
</dbReference>
<reference evidence="3" key="1">
    <citation type="submission" date="2021-05" db="EMBL/GenBank/DDBJ databases">
        <authorList>
            <person name="Pietrasiak N."/>
            <person name="Ward R."/>
            <person name="Stajich J.E."/>
            <person name="Kurbessoian T."/>
        </authorList>
    </citation>
    <scope>NUCLEOTIDE SEQUENCE</scope>
    <source>
        <strain evidence="3">JT2-VF2</strain>
    </source>
</reference>
<reference evidence="3" key="2">
    <citation type="journal article" date="2022" name="Microbiol. Resour. Announc.">
        <title>Metagenome Sequencing to Explore Phylogenomics of Terrestrial Cyanobacteria.</title>
        <authorList>
            <person name="Ward R.D."/>
            <person name="Stajich J.E."/>
            <person name="Johansen J.R."/>
            <person name="Huntemann M."/>
            <person name="Clum A."/>
            <person name="Foster B."/>
            <person name="Foster B."/>
            <person name="Roux S."/>
            <person name="Palaniappan K."/>
            <person name="Varghese N."/>
            <person name="Mukherjee S."/>
            <person name="Reddy T.B.K."/>
            <person name="Daum C."/>
            <person name="Copeland A."/>
            <person name="Chen I.A."/>
            <person name="Ivanova N.N."/>
            <person name="Kyrpides N.C."/>
            <person name="Shapiro N."/>
            <person name="Eloe-Fadrosh E.A."/>
            <person name="Pietrasiak N."/>
        </authorList>
    </citation>
    <scope>NUCLEOTIDE SEQUENCE</scope>
    <source>
        <strain evidence="3">JT2-VF2</strain>
    </source>
</reference>
<feature type="repeat" description="TPR" evidence="1">
    <location>
        <begin position="466"/>
        <end position="499"/>
    </location>
</feature>
<dbReference type="Pfam" id="PF20703">
    <property type="entry name" value="nSTAND1"/>
    <property type="match status" value="1"/>
</dbReference>
<dbReference type="InterPro" id="IPR011990">
    <property type="entry name" value="TPR-like_helical_dom_sf"/>
</dbReference>